<dbReference type="RefSeq" id="WP_258990291.1">
    <property type="nucleotide sequence ID" value="NZ_JALIGE010000076.1"/>
</dbReference>
<name>A0ABT2E7V4_9ENTR</name>
<comment type="caution">
    <text evidence="1">The sequence shown here is derived from an EMBL/GenBank/DDBJ whole genome shotgun (WGS) entry which is preliminary data.</text>
</comment>
<proteinExistence type="predicted"/>
<evidence type="ECO:0000313" key="1">
    <source>
        <dbReference type="EMBL" id="MCS2163751.1"/>
    </source>
</evidence>
<sequence length="440" mass="49273">MPVTNQLPSPVVRCHGYFNNVYSGLSSIQGGKRGFQPENTLIVPGGLRGTFDYSSEEALYCISDGTEDDVIISIYDQISKRGGIFYIKESVQGKGGQCSELESFISLLQNIDIKRIFVTITGGATLSRNSLVKSAQTQLKKLKVIKTTWNNYLWIPNKWRYCCHHCWIVKLDLSNGAVKSFRTSYVAVNSFMNNDDFLRISRTLRVVGRDDFIAKFFRNHPEFREMRGRIEAIAQKKPFGNITQFIQPIENSNVFVFVSCPIPTNGVVVDMIGLKNALRSGCAEYVILYPSNPHPLPVIPDTQPVSFPTEVASRSIITQRRKKGQATSADHPPAVAREGKSATRYTVIDDPYFRGQLALLQTFGNDGVYKSTLNKISEIRQDAENGRIPGKIIEGYRICDLSGLGANGRGNWRLLMTLSGGTVTFKSIADYHGNRWRTWC</sequence>
<accession>A0ABT2E7V4</accession>
<dbReference type="Proteomes" id="UP001205357">
    <property type="component" value="Unassembled WGS sequence"/>
</dbReference>
<dbReference type="EMBL" id="JALIGE010000076">
    <property type="protein sequence ID" value="MCS2163751.1"/>
    <property type="molecule type" value="Genomic_DNA"/>
</dbReference>
<keyword evidence="2" id="KW-1185">Reference proteome</keyword>
<protein>
    <submittedName>
        <fullName evidence="1">Uncharacterized protein</fullName>
    </submittedName>
</protein>
<gene>
    <name evidence="1" type="ORF">MUU47_22005</name>
</gene>
<organism evidence="1 2">
    <name type="scientific">Scandinavium hiltneri</name>
    <dbReference type="NCBI Taxonomy" id="2926519"/>
    <lineage>
        <taxon>Bacteria</taxon>
        <taxon>Pseudomonadati</taxon>
        <taxon>Pseudomonadota</taxon>
        <taxon>Gammaproteobacteria</taxon>
        <taxon>Enterobacterales</taxon>
        <taxon>Enterobacteriaceae</taxon>
        <taxon>Scandinavium</taxon>
    </lineage>
</organism>
<evidence type="ECO:0000313" key="2">
    <source>
        <dbReference type="Proteomes" id="UP001205357"/>
    </source>
</evidence>
<reference evidence="1 2" key="1">
    <citation type="submission" date="2022-04" db="EMBL/GenBank/DDBJ databases">
        <title>Proposal of a three novel species of Scandinavium, Scandinavium hiltneri, Scandinavium manionii, Scandinavium tedordense.</title>
        <authorList>
            <person name="Maddock D.W."/>
            <person name="Brady C.L."/>
            <person name="Denman S."/>
            <person name="Arnold D."/>
        </authorList>
    </citation>
    <scope>NUCLEOTIDE SEQUENCE [LARGE SCALE GENOMIC DNA]</scope>
    <source>
        <strain evidence="1 2">H11S7</strain>
    </source>
</reference>